<proteinExistence type="predicted"/>
<accession>L0KSP0</accession>
<dbReference type="RefSeq" id="WP_015323606.1">
    <property type="nucleotide sequence ID" value="NC_019977.1"/>
</dbReference>
<dbReference type="AlphaFoldDB" id="L0KSP0"/>
<evidence type="ECO:0000313" key="2">
    <source>
        <dbReference type="Proteomes" id="UP000010866"/>
    </source>
</evidence>
<gene>
    <name evidence="1" type="ordered locus">Metho_0150</name>
</gene>
<reference evidence="2" key="1">
    <citation type="submission" date="2012-02" db="EMBL/GenBank/DDBJ databases">
        <title>Complete sequence of chromosome of Methanomethylovorans hollandica DSM 15978.</title>
        <authorList>
            <person name="Lucas S."/>
            <person name="Copeland A."/>
            <person name="Lapidus A."/>
            <person name="Glavina del Rio T."/>
            <person name="Dalin E."/>
            <person name="Tice H."/>
            <person name="Bruce D."/>
            <person name="Goodwin L."/>
            <person name="Pitluck S."/>
            <person name="Peters L."/>
            <person name="Mikhailova N."/>
            <person name="Held B."/>
            <person name="Kyrpides N."/>
            <person name="Mavromatis K."/>
            <person name="Ivanova N."/>
            <person name="Brettin T."/>
            <person name="Detter J.C."/>
            <person name="Han C."/>
            <person name="Larimer F."/>
            <person name="Land M."/>
            <person name="Hauser L."/>
            <person name="Markowitz V."/>
            <person name="Cheng J.-F."/>
            <person name="Hugenholtz P."/>
            <person name="Woyke T."/>
            <person name="Wu D."/>
            <person name="Spring S."/>
            <person name="Schroeder M."/>
            <person name="Brambilla E."/>
            <person name="Klenk H.-P."/>
            <person name="Eisen J.A."/>
        </authorList>
    </citation>
    <scope>NUCLEOTIDE SEQUENCE [LARGE SCALE GENOMIC DNA]</scope>
    <source>
        <strain evidence="2">DSM 15978 / NBRC 107637 / DMS1</strain>
    </source>
</reference>
<evidence type="ECO:0000313" key="1">
    <source>
        <dbReference type="EMBL" id="AGB48437.1"/>
    </source>
</evidence>
<keyword evidence="2" id="KW-1185">Reference proteome</keyword>
<dbReference type="EMBL" id="CP003362">
    <property type="protein sequence ID" value="AGB48437.1"/>
    <property type="molecule type" value="Genomic_DNA"/>
</dbReference>
<dbReference type="Proteomes" id="UP000010866">
    <property type="component" value="Chromosome"/>
</dbReference>
<name>L0KSP0_METHD</name>
<dbReference type="GeneID" id="14408011"/>
<sequence>MSIKDLINVWVVKTGYSGKQARECLKKNIISFDLELHILDEFEEDLNSSSNPFIMQDRYRMLDQKYEDFTNNLVLELEDNQDDLNYFSGSPLRKEKISRLKEMLECMNRELLGFHEVMDKFDEFEQVEYLKRAIHDKLCSVAQSKLETWALDMARFSISILIGDIVVMPLSEKGLFAIGRVIGRYSHNSTEIYTRHFHNVDWLNMEVPFSELKEDLNNPSAVFLLTGESREKILGMLVSKRVSSDGSI</sequence>
<protein>
    <submittedName>
        <fullName evidence="1">Uncharacterized protein</fullName>
    </submittedName>
</protein>
<dbReference type="KEGG" id="mhz:Metho_0150"/>
<dbReference type="HOGENOM" id="CLU_1154353_0_0_2"/>
<organism evidence="1 2">
    <name type="scientific">Methanomethylovorans hollandica (strain DSM 15978 / NBRC 107637 / DMS1)</name>
    <dbReference type="NCBI Taxonomy" id="867904"/>
    <lineage>
        <taxon>Archaea</taxon>
        <taxon>Methanobacteriati</taxon>
        <taxon>Methanobacteriota</taxon>
        <taxon>Stenosarchaea group</taxon>
        <taxon>Methanomicrobia</taxon>
        <taxon>Methanosarcinales</taxon>
        <taxon>Methanosarcinaceae</taxon>
        <taxon>Methanomethylovorans</taxon>
    </lineage>
</organism>
<dbReference type="OrthoDB" id="122628at2157"/>